<sequence>MDFAIRPLDAGTDIPAVAALRRRCFPYEITTEDHLRWSVRRTPERAQARWFAAEAGGRLIGYARAALTVSTGLPGQGGLALMVASEHRRNGVGGALADAAEAHLAEAGAEVIRGAGNESLAGPFAERRGYRARSSSSFQALDLACLPPVPPPPDGVELRPASAYVSDPRPVHAVDDAVSADEPGDVPMEPLPYRDWLETIWEDPRLDHELSLIAISGGEPIGIAAILSDGAKALKHSITGTVRAHRGRGIATYAKTAALHRARERGFTVSYTDNDTGNAPMLAINGKLGYRPHTTEAVYRRDL</sequence>
<dbReference type="InterPro" id="IPR016181">
    <property type="entry name" value="Acyl_CoA_acyltransferase"/>
</dbReference>
<accession>A0A7W8VDE9</accession>
<dbReference type="Gene3D" id="3.40.630.30">
    <property type="match status" value="1"/>
</dbReference>
<dbReference type="Pfam" id="PF00583">
    <property type="entry name" value="Acetyltransf_1"/>
    <property type="match status" value="2"/>
</dbReference>
<keyword evidence="2" id="KW-0012">Acyltransferase</keyword>
<organism evidence="4 5">
    <name type="scientific">Nocardiopsis composta</name>
    <dbReference type="NCBI Taxonomy" id="157465"/>
    <lineage>
        <taxon>Bacteria</taxon>
        <taxon>Bacillati</taxon>
        <taxon>Actinomycetota</taxon>
        <taxon>Actinomycetes</taxon>
        <taxon>Streptosporangiales</taxon>
        <taxon>Nocardiopsidaceae</taxon>
        <taxon>Nocardiopsis</taxon>
    </lineage>
</organism>
<feature type="domain" description="N-acetyltransferase" evidence="3">
    <location>
        <begin position="3"/>
        <end position="152"/>
    </location>
</feature>
<dbReference type="PROSITE" id="PS51186">
    <property type="entry name" value="GNAT"/>
    <property type="match status" value="2"/>
</dbReference>
<evidence type="ECO:0000313" key="4">
    <source>
        <dbReference type="EMBL" id="MBB5431918.1"/>
    </source>
</evidence>
<evidence type="ECO:0000256" key="1">
    <source>
        <dbReference type="ARBA" id="ARBA00022679"/>
    </source>
</evidence>
<evidence type="ECO:0000259" key="3">
    <source>
        <dbReference type="PROSITE" id="PS51186"/>
    </source>
</evidence>
<evidence type="ECO:0000256" key="2">
    <source>
        <dbReference type="ARBA" id="ARBA00023315"/>
    </source>
</evidence>
<dbReference type="InterPro" id="IPR050832">
    <property type="entry name" value="Bact_Acetyltransf"/>
</dbReference>
<dbReference type="EMBL" id="JACHDB010000001">
    <property type="protein sequence ID" value="MBB5431918.1"/>
    <property type="molecule type" value="Genomic_DNA"/>
</dbReference>
<protein>
    <submittedName>
        <fullName evidence="4">GNAT superfamily N-acetyltransferase</fullName>
    </submittedName>
</protein>
<dbReference type="CDD" id="cd04301">
    <property type="entry name" value="NAT_SF"/>
    <property type="match status" value="2"/>
</dbReference>
<reference evidence="4 5" key="1">
    <citation type="submission" date="2020-08" db="EMBL/GenBank/DDBJ databases">
        <title>Sequencing the genomes of 1000 actinobacteria strains.</title>
        <authorList>
            <person name="Klenk H.-P."/>
        </authorList>
    </citation>
    <scope>NUCLEOTIDE SEQUENCE [LARGE SCALE GENOMIC DNA]</scope>
    <source>
        <strain evidence="4 5">DSM 44551</strain>
    </source>
</reference>
<name>A0A7W8VDE9_9ACTN</name>
<dbReference type="Proteomes" id="UP000572635">
    <property type="component" value="Unassembled WGS sequence"/>
</dbReference>
<keyword evidence="5" id="KW-1185">Reference proteome</keyword>
<comment type="caution">
    <text evidence="4">The sequence shown here is derived from an EMBL/GenBank/DDBJ whole genome shotgun (WGS) entry which is preliminary data.</text>
</comment>
<gene>
    <name evidence="4" type="ORF">HDA36_002002</name>
</gene>
<evidence type="ECO:0000313" key="5">
    <source>
        <dbReference type="Proteomes" id="UP000572635"/>
    </source>
</evidence>
<feature type="domain" description="N-acetyltransferase" evidence="3">
    <location>
        <begin position="156"/>
        <end position="303"/>
    </location>
</feature>
<dbReference type="GO" id="GO:0016747">
    <property type="term" value="F:acyltransferase activity, transferring groups other than amino-acyl groups"/>
    <property type="evidence" value="ECO:0007669"/>
    <property type="project" value="InterPro"/>
</dbReference>
<dbReference type="SUPFAM" id="SSF55729">
    <property type="entry name" value="Acyl-CoA N-acyltransferases (Nat)"/>
    <property type="match status" value="2"/>
</dbReference>
<proteinExistence type="predicted"/>
<dbReference type="PANTHER" id="PTHR43877">
    <property type="entry name" value="AMINOALKYLPHOSPHONATE N-ACETYLTRANSFERASE-RELATED-RELATED"/>
    <property type="match status" value="1"/>
</dbReference>
<dbReference type="InterPro" id="IPR000182">
    <property type="entry name" value="GNAT_dom"/>
</dbReference>
<dbReference type="RefSeq" id="WP_184391562.1">
    <property type="nucleotide sequence ID" value="NZ_BAAAJD010000154.1"/>
</dbReference>
<dbReference type="PANTHER" id="PTHR43877:SF1">
    <property type="entry name" value="ACETYLTRANSFERASE"/>
    <property type="match status" value="1"/>
</dbReference>
<keyword evidence="1 4" id="KW-0808">Transferase</keyword>
<dbReference type="AlphaFoldDB" id="A0A7W8VDE9"/>